<dbReference type="InterPro" id="IPR013766">
    <property type="entry name" value="Thioredoxin_domain"/>
</dbReference>
<dbReference type="InterPro" id="IPR036249">
    <property type="entry name" value="Thioredoxin-like_sf"/>
</dbReference>
<proteinExistence type="inferred from homology"/>
<evidence type="ECO:0000313" key="5">
    <source>
        <dbReference type="EMBL" id="MBW7456666.1"/>
    </source>
</evidence>
<dbReference type="RefSeq" id="WP_210038378.1">
    <property type="nucleotide sequence ID" value="NZ_JBHLVU010000022.1"/>
</dbReference>
<organism evidence="5 6">
    <name type="scientific">Paenibacillus sepulcri</name>
    <dbReference type="NCBI Taxonomy" id="359917"/>
    <lineage>
        <taxon>Bacteria</taxon>
        <taxon>Bacillati</taxon>
        <taxon>Bacillota</taxon>
        <taxon>Bacilli</taxon>
        <taxon>Bacillales</taxon>
        <taxon>Paenibacillaceae</taxon>
        <taxon>Paenibacillus</taxon>
    </lineage>
</organism>
<dbReference type="InterPro" id="IPR003782">
    <property type="entry name" value="SCO1/SenC"/>
</dbReference>
<dbReference type="Pfam" id="PF02630">
    <property type="entry name" value="SCO1-SenC"/>
    <property type="match status" value="1"/>
</dbReference>
<name>A0ABS7C731_9BACL</name>
<feature type="transmembrane region" description="Helical" evidence="3">
    <location>
        <begin position="7"/>
        <end position="26"/>
    </location>
</feature>
<comment type="caution">
    <text evidence="5">The sequence shown here is derived from an EMBL/GenBank/DDBJ whole genome shotgun (WGS) entry which is preliminary data.</text>
</comment>
<dbReference type="Gene3D" id="3.40.30.10">
    <property type="entry name" value="Glutaredoxin"/>
    <property type="match status" value="1"/>
</dbReference>
<keyword evidence="2" id="KW-0186">Copper</keyword>
<dbReference type="Proteomes" id="UP001519887">
    <property type="component" value="Unassembled WGS sequence"/>
</dbReference>
<keyword evidence="3" id="KW-0812">Transmembrane</keyword>
<evidence type="ECO:0000313" key="6">
    <source>
        <dbReference type="Proteomes" id="UP001519887"/>
    </source>
</evidence>
<dbReference type="PANTHER" id="PTHR12151:SF25">
    <property type="entry name" value="LINALOOL DEHYDRATASE_ISOMERASE DOMAIN-CONTAINING PROTEIN"/>
    <property type="match status" value="1"/>
</dbReference>
<feature type="domain" description="Thioredoxin" evidence="4">
    <location>
        <begin position="36"/>
        <end position="203"/>
    </location>
</feature>
<protein>
    <submittedName>
        <fullName evidence="5">SCO family protein</fullName>
    </submittedName>
</protein>
<dbReference type="EMBL" id="JAHZIK010000636">
    <property type="protein sequence ID" value="MBW7456666.1"/>
    <property type="molecule type" value="Genomic_DNA"/>
</dbReference>
<evidence type="ECO:0000259" key="4">
    <source>
        <dbReference type="PROSITE" id="PS51352"/>
    </source>
</evidence>
<dbReference type="PANTHER" id="PTHR12151">
    <property type="entry name" value="ELECTRON TRANSPORT PROTIN SCO1/SENC FAMILY MEMBER"/>
    <property type="match status" value="1"/>
</dbReference>
<evidence type="ECO:0000256" key="2">
    <source>
        <dbReference type="ARBA" id="ARBA00023008"/>
    </source>
</evidence>
<dbReference type="PROSITE" id="PS51352">
    <property type="entry name" value="THIOREDOXIN_2"/>
    <property type="match status" value="1"/>
</dbReference>
<comment type="similarity">
    <text evidence="1">Belongs to the SCO1/2 family.</text>
</comment>
<dbReference type="SUPFAM" id="SSF52833">
    <property type="entry name" value="Thioredoxin-like"/>
    <property type="match status" value="1"/>
</dbReference>
<accession>A0ABS7C731</accession>
<keyword evidence="6" id="KW-1185">Reference proteome</keyword>
<evidence type="ECO:0000256" key="3">
    <source>
        <dbReference type="SAM" id="Phobius"/>
    </source>
</evidence>
<evidence type="ECO:0000256" key="1">
    <source>
        <dbReference type="ARBA" id="ARBA00010996"/>
    </source>
</evidence>
<keyword evidence="3" id="KW-1133">Transmembrane helix</keyword>
<sequence length="204" mass="22700">MDFVRKHAFKIAVLALCAAMGIYLYVSSNKEAGPNLDQNYKAPSFELTDLDGNKVSLENTNGKVRVIYFFYSNCPDVCPPTTYLMSEAQNELKEKGTFGSDVEFLSITFDPVRDTTETIRKFAGKFDVDAAGWKFLREDSEEDTKQLMKDFGLGLVKDENGYFTHADAITFVDRTGNVRKAITGSITDTQADDVVKIVNALVKG</sequence>
<gene>
    <name evidence="5" type="ORF">K0U00_21755</name>
</gene>
<keyword evidence="3" id="KW-0472">Membrane</keyword>
<reference evidence="5 6" key="1">
    <citation type="submission" date="2021-07" db="EMBL/GenBank/DDBJ databases">
        <title>Paenibacillus radiodurans sp. nov., isolated from the southeastern edge of Tengger Desert.</title>
        <authorList>
            <person name="Zhang G."/>
        </authorList>
    </citation>
    <scope>NUCLEOTIDE SEQUENCE [LARGE SCALE GENOMIC DNA]</scope>
    <source>
        <strain evidence="5 6">CCM 7311</strain>
    </source>
</reference>
<dbReference type="CDD" id="cd02968">
    <property type="entry name" value="SCO"/>
    <property type="match status" value="1"/>
</dbReference>